<comment type="subunit">
    <text evidence="6">Part of the ribosomal stalk of the 50S ribosomal subunit. The N-terminus interacts with L11 and the large rRNA to form the base of the stalk. The C-terminus forms an elongated spine to which L12 dimers bind in a sequential fashion forming a multimeric L10(L12)X complex.</text>
</comment>
<dbReference type="AlphaFoldDB" id="A0A9D9IWU4"/>
<reference evidence="8" key="1">
    <citation type="submission" date="2020-10" db="EMBL/GenBank/DDBJ databases">
        <authorList>
            <person name="Gilroy R."/>
        </authorList>
    </citation>
    <scope>NUCLEOTIDE SEQUENCE</scope>
    <source>
        <strain evidence="8">B3-1481</strain>
    </source>
</reference>
<dbReference type="InterPro" id="IPR022973">
    <property type="entry name" value="Ribosomal_uL10_bac"/>
</dbReference>
<evidence type="ECO:0000256" key="4">
    <source>
        <dbReference type="ARBA" id="ARBA00023274"/>
    </source>
</evidence>
<dbReference type="Gene3D" id="6.10.250.290">
    <property type="match status" value="1"/>
</dbReference>
<keyword evidence="3 6" id="KW-0689">Ribosomal protein</keyword>
<feature type="region of interest" description="Disordered" evidence="7">
    <location>
        <begin position="180"/>
        <end position="209"/>
    </location>
</feature>
<keyword evidence="6" id="KW-0694">RNA-binding</keyword>
<comment type="function">
    <text evidence="1 6">Forms part of the ribosomal stalk, playing a central role in the interaction of the ribosome with GTP-bound translation factors.</text>
</comment>
<evidence type="ECO:0000256" key="3">
    <source>
        <dbReference type="ARBA" id="ARBA00022980"/>
    </source>
</evidence>
<reference evidence="8" key="2">
    <citation type="journal article" date="2021" name="PeerJ">
        <title>Extensive microbial diversity within the chicken gut microbiome revealed by metagenomics and culture.</title>
        <authorList>
            <person name="Gilroy R."/>
            <person name="Ravi A."/>
            <person name="Getino M."/>
            <person name="Pursley I."/>
            <person name="Horton D.L."/>
            <person name="Alikhan N.F."/>
            <person name="Baker D."/>
            <person name="Gharbi K."/>
            <person name="Hall N."/>
            <person name="Watson M."/>
            <person name="Adriaenssens E.M."/>
            <person name="Foster-Nyarko E."/>
            <person name="Jarju S."/>
            <person name="Secka A."/>
            <person name="Antonio M."/>
            <person name="Oren A."/>
            <person name="Chaudhuri R.R."/>
            <person name="La Ragione R."/>
            <person name="Hildebrand F."/>
            <person name="Pallen M.J."/>
        </authorList>
    </citation>
    <scope>NUCLEOTIDE SEQUENCE</scope>
    <source>
        <strain evidence="8">B3-1481</strain>
    </source>
</reference>
<evidence type="ECO:0000256" key="5">
    <source>
        <dbReference type="ARBA" id="ARBA00035202"/>
    </source>
</evidence>
<dbReference type="GO" id="GO:0006412">
    <property type="term" value="P:translation"/>
    <property type="evidence" value="ECO:0007669"/>
    <property type="project" value="UniProtKB-UniRule"/>
</dbReference>
<dbReference type="SUPFAM" id="SSF160369">
    <property type="entry name" value="Ribosomal protein L10-like"/>
    <property type="match status" value="1"/>
</dbReference>
<sequence>MKKELKGQIIESISAQLQQYPNFYITDIAGLNAGQTSTLRRECFEQGVVLNVVKNTLFAHVLNGLENEEVKTLSETLVGNTAIMYTTVPAAPAKIIKKLQRDGFTKPVIKGAYVQECVFIGEDKLDQLAAIKTREELIGDIIGLLQSPARNLVSALQNAAEGKGDDEKIYTAAAAPAVEAAPAAEKAEPAEAPAPAAEEAAAPAEETKE</sequence>
<dbReference type="InterPro" id="IPR047865">
    <property type="entry name" value="Ribosomal_uL10_bac_type"/>
</dbReference>
<name>A0A9D9IWU4_9BACT</name>
<dbReference type="GO" id="GO:1990904">
    <property type="term" value="C:ribonucleoprotein complex"/>
    <property type="evidence" value="ECO:0007669"/>
    <property type="project" value="UniProtKB-KW"/>
</dbReference>
<keyword evidence="6" id="KW-0699">rRNA-binding</keyword>
<dbReference type="InterPro" id="IPR043141">
    <property type="entry name" value="Ribosomal_uL10-like_sf"/>
</dbReference>
<evidence type="ECO:0000256" key="6">
    <source>
        <dbReference type="HAMAP-Rule" id="MF_00362"/>
    </source>
</evidence>
<dbReference type="CDD" id="cd05797">
    <property type="entry name" value="Ribosomal_L10"/>
    <property type="match status" value="1"/>
</dbReference>
<dbReference type="GO" id="GO:0070180">
    <property type="term" value="F:large ribosomal subunit rRNA binding"/>
    <property type="evidence" value="ECO:0007669"/>
    <property type="project" value="UniProtKB-UniRule"/>
</dbReference>
<comment type="caution">
    <text evidence="8">The sequence shown here is derived from an EMBL/GenBank/DDBJ whole genome shotgun (WGS) entry which is preliminary data.</text>
</comment>
<dbReference type="GO" id="GO:0005840">
    <property type="term" value="C:ribosome"/>
    <property type="evidence" value="ECO:0007669"/>
    <property type="project" value="UniProtKB-KW"/>
</dbReference>
<dbReference type="Proteomes" id="UP000823769">
    <property type="component" value="Unassembled WGS sequence"/>
</dbReference>
<evidence type="ECO:0000256" key="2">
    <source>
        <dbReference type="ARBA" id="ARBA00008889"/>
    </source>
</evidence>
<accession>A0A9D9IWU4</accession>
<organism evidence="8 9">
    <name type="scientific">Candidatus Cryptobacteroides avistercoris</name>
    <dbReference type="NCBI Taxonomy" id="2840758"/>
    <lineage>
        <taxon>Bacteria</taxon>
        <taxon>Pseudomonadati</taxon>
        <taxon>Bacteroidota</taxon>
        <taxon>Bacteroidia</taxon>
        <taxon>Bacteroidales</taxon>
        <taxon>Candidatus Cryptobacteroides</taxon>
    </lineage>
</organism>
<dbReference type="HAMAP" id="MF_00362">
    <property type="entry name" value="Ribosomal_uL10"/>
    <property type="match status" value="1"/>
</dbReference>
<dbReference type="InterPro" id="IPR001790">
    <property type="entry name" value="Ribosomal_uL10"/>
</dbReference>
<proteinExistence type="inferred from homology"/>
<dbReference type="Pfam" id="PF00466">
    <property type="entry name" value="Ribosomal_L10"/>
    <property type="match status" value="1"/>
</dbReference>
<evidence type="ECO:0000256" key="1">
    <source>
        <dbReference type="ARBA" id="ARBA00002633"/>
    </source>
</evidence>
<evidence type="ECO:0000256" key="7">
    <source>
        <dbReference type="SAM" id="MobiDB-lite"/>
    </source>
</evidence>
<keyword evidence="4 6" id="KW-0687">Ribonucleoprotein</keyword>
<dbReference type="EMBL" id="JADILW010000027">
    <property type="protein sequence ID" value="MBO8479850.1"/>
    <property type="molecule type" value="Genomic_DNA"/>
</dbReference>
<protein>
    <recommendedName>
        <fullName evidence="5 6">Large ribosomal subunit protein uL10</fullName>
    </recommendedName>
</protein>
<evidence type="ECO:0000313" key="8">
    <source>
        <dbReference type="EMBL" id="MBO8479850.1"/>
    </source>
</evidence>
<evidence type="ECO:0000313" key="9">
    <source>
        <dbReference type="Proteomes" id="UP000823769"/>
    </source>
</evidence>
<dbReference type="PANTHER" id="PTHR11560">
    <property type="entry name" value="39S RIBOSOMAL PROTEIN L10, MITOCHONDRIAL"/>
    <property type="match status" value="1"/>
</dbReference>
<gene>
    <name evidence="6" type="primary">rplJ</name>
    <name evidence="8" type="ORF">IAB76_01895</name>
</gene>
<dbReference type="NCBIfam" id="NF000955">
    <property type="entry name" value="PRK00099.1-1"/>
    <property type="match status" value="1"/>
</dbReference>
<dbReference type="Gene3D" id="3.30.70.1730">
    <property type="match status" value="1"/>
</dbReference>
<comment type="similarity">
    <text evidence="2 6">Belongs to the universal ribosomal protein uL10 family.</text>
</comment>